<protein>
    <submittedName>
        <fullName evidence="1">Uncharacterized protein</fullName>
    </submittedName>
</protein>
<dbReference type="OrthoDB" id="313510at2759"/>
<dbReference type="STRING" id="857967.G0QS04"/>
<keyword evidence="2" id="KW-1185">Reference proteome</keyword>
<dbReference type="InterPro" id="IPR016024">
    <property type="entry name" value="ARM-type_fold"/>
</dbReference>
<accession>G0QS04</accession>
<organism evidence="1 2">
    <name type="scientific">Ichthyophthirius multifiliis</name>
    <name type="common">White spot disease agent</name>
    <name type="synonym">Ich</name>
    <dbReference type="NCBI Taxonomy" id="5932"/>
    <lineage>
        <taxon>Eukaryota</taxon>
        <taxon>Sar</taxon>
        <taxon>Alveolata</taxon>
        <taxon>Ciliophora</taxon>
        <taxon>Intramacronucleata</taxon>
        <taxon>Oligohymenophorea</taxon>
        <taxon>Hymenostomatida</taxon>
        <taxon>Ophryoglenina</taxon>
        <taxon>Ichthyophthirius</taxon>
    </lineage>
</organism>
<gene>
    <name evidence="1" type="ORF">IMG5_098700</name>
</gene>
<evidence type="ECO:0000313" key="2">
    <source>
        <dbReference type="Proteomes" id="UP000008983"/>
    </source>
</evidence>
<dbReference type="SUPFAM" id="SSF48371">
    <property type="entry name" value="ARM repeat"/>
    <property type="match status" value="1"/>
</dbReference>
<sequence>MQVLLKTLSDTFEPIRLAAIKGLEALIEYLGCTLGSLLPQIVENILLSYSEFKKQNKNSKLVIDMYHHLLETFLNVLASCSSQILRVIFTGIMGQNMFKKGENNVELLIKIFLMKQLTQLTNLILMQSFMSIFYGKL</sequence>
<dbReference type="RefSeq" id="XP_004035520.1">
    <property type="nucleotide sequence ID" value="XM_004035472.1"/>
</dbReference>
<name>G0QS04_ICHMU</name>
<proteinExistence type="predicted"/>
<dbReference type="InParanoid" id="G0QS04"/>
<dbReference type="GeneID" id="14908187"/>
<evidence type="ECO:0000313" key="1">
    <source>
        <dbReference type="EMBL" id="EGR32034.1"/>
    </source>
</evidence>
<dbReference type="Proteomes" id="UP000008983">
    <property type="component" value="Unassembled WGS sequence"/>
</dbReference>
<dbReference type="EMBL" id="GL983803">
    <property type="protein sequence ID" value="EGR32034.1"/>
    <property type="molecule type" value="Genomic_DNA"/>
</dbReference>
<dbReference type="AlphaFoldDB" id="G0QS04"/>
<reference evidence="1 2" key="1">
    <citation type="submission" date="2011-07" db="EMBL/GenBank/DDBJ databases">
        <authorList>
            <person name="Coyne R."/>
            <person name="Brami D."/>
            <person name="Johnson J."/>
            <person name="Hostetler J."/>
            <person name="Hannick L."/>
            <person name="Clark T."/>
            <person name="Cassidy-Hanley D."/>
            <person name="Inman J."/>
        </authorList>
    </citation>
    <scope>NUCLEOTIDE SEQUENCE [LARGE SCALE GENOMIC DNA]</scope>
    <source>
        <strain evidence="1 2">G5</strain>
    </source>
</reference>